<evidence type="ECO:0000313" key="3">
    <source>
        <dbReference type="Proteomes" id="UP001314170"/>
    </source>
</evidence>
<proteinExistence type="predicted"/>
<dbReference type="PANTHER" id="PTHR31780:SF10">
    <property type="entry name" value="LD36051P"/>
    <property type="match status" value="1"/>
</dbReference>
<protein>
    <submittedName>
        <fullName evidence="2">Uncharacterized protein</fullName>
    </submittedName>
</protein>
<organism evidence="2 3">
    <name type="scientific">Dovyalis caffra</name>
    <dbReference type="NCBI Taxonomy" id="77055"/>
    <lineage>
        <taxon>Eukaryota</taxon>
        <taxon>Viridiplantae</taxon>
        <taxon>Streptophyta</taxon>
        <taxon>Embryophyta</taxon>
        <taxon>Tracheophyta</taxon>
        <taxon>Spermatophyta</taxon>
        <taxon>Magnoliopsida</taxon>
        <taxon>eudicotyledons</taxon>
        <taxon>Gunneridae</taxon>
        <taxon>Pentapetalae</taxon>
        <taxon>rosids</taxon>
        <taxon>fabids</taxon>
        <taxon>Malpighiales</taxon>
        <taxon>Salicaceae</taxon>
        <taxon>Flacourtieae</taxon>
        <taxon>Dovyalis</taxon>
    </lineage>
</organism>
<feature type="compositionally biased region" description="Acidic residues" evidence="1">
    <location>
        <begin position="7"/>
        <end position="31"/>
    </location>
</feature>
<feature type="compositionally biased region" description="Polar residues" evidence="1">
    <location>
        <begin position="738"/>
        <end position="750"/>
    </location>
</feature>
<feature type="compositionally biased region" description="Basic and acidic residues" evidence="1">
    <location>
        <begin position="445"/>
        <end position="469"/>
    </location>
</feature>
<feature type="region of interest" description="Disordered" evidence="1">
    <location>
        <begin position="1"/>
        <end position="31"/>
    </location>
</feature>
<dbReference type="AlphaFoldDB" id="A0AAV1RQW6"/>
<sequence length="1006" mass="108119">MMMQLQEQEEYDEDEDGYEEEDEVHDGEDENINLTQDFEDMHLEEKGAPDMMDNLVLGFNEGVEVGMPNDEFERSSGNEETKFVIPQSSEEQGSFDAMCSDGQTLLPVDGSTQVNIDNPSRIFQETEKVIQDVANQSKNAQTLASPVLMDYSDASTSCGLSIQPQIQSSSGHTVMSNIPFVSNQPEVPVKLQFGLFSGPSLIPSPVPAIQIGSIQMPLHLHPPVGSSLTHMHPSQPPLFQFGQLRYTSPISQGVLPLNPQSMSFVRPNIPSNFSFNQSVGGAVPIQPGQDTVKSNVSSISMDNQRGLPRHSELSHMVVKEGNSLPLRERADSTIEIHQGEGDCSHSGDGNLRPESGFQAENSFVKNFNTVPPQELEGQPQTVEVSSLLVPKEKDLGVSKGPGLISGGRGRRYAFTAKNSGSRSSYQASEVSRSDSSGFQRKPRRLRTEFRVRGNSDKKHSAGLEVDDKSNISGGRAGARSGSRRVVVANRQPKQTFESEGSTSRPVSSQEMDSRSRVEKGKESLRKIQNISHSRDAVDAPLQSGIVRVFEQPGIEAPSDEDDFIEVRSKRQMLNDRREQREKEIKAKSRVSKMPRKPRSFSQSATVSSISNNNCAPVGGEASNSIRSDFVAPEGHGLANIEVSPGFNTPIVSQPLPPIGTPAMKTDAQAVKSFQTSSLTVVKGGGKNLASGLIFDSKNNVLETVQTSLGSWGSSRINQQVMALTQTQLDEAMKPVQFDSHSSVGDPTNTVSEPSLPSSSLLSKDKSFSSAVSPINSLLAGEKIQFGAVTSPSILPSNSRAVSHGIGPPGPCRSDIHLSHNHSAAENDCSLFFEKEKHSNESCAHLEDCEAEAEAAASAVAVAAISSDEIGGNVLGAGPVSTSDSKNFGGADLDSISTGASADQQLASQSRAEESLSVALPADLSVETPPISLWPSLPSPQNSASQMLSHVPGAPPSHFPFYEMNPMMGGPIFAFGPQDESASTQSQSQKVKHQFQVHWGPGNRILV</sequence>
<accession>A0AAV1RQW6</accession>
<keyword evidence="3" id="KW-1185">Reference proteome</keyword>
<feature type="compositionally biased region" description="Basic and acidic residues" evidence="1">
    <location>
        <begin position="573"/>
        <end position="586"/>
    </location>
</feature>
<dbReference type="PANTHER" id="PTHR31780">
    <property type="entry name" value="STRESS RESPONSE PROTEIN NST1-RELATED"/>
    <property type="match status" value="1"/>
</dbReference>
<reference evidence="2 3" key="1">
    <citation type="submission" date="2024-01" db="EMBL/GenBank/DDBJ databases">
        <authorList>
            <person name="Waweru B."/>
        </authorList>
    </citation>
    <scope>NUCLEOTIDE SEQUENCE [LARGE SCALE GENOMIC DNA]</scope>
</reference>
<dbReference type="Proteomes" id="UP001314170">
    <property type="component" value="Unassembled WGS sequence"/>
</dbReference>
<feature type="region of interest" description="Disordered" evidence="1">
    <location>
        <begin position="737"/>
        <end position="762"/>
    </location>
</feature>
<name>A0AAV1RQW6_9ROSI</name>
<feature type="region of interest" description="Disordered" evidence="1">
    <location>
        <begin position="573"/>
        <end position="608"/>
    </location>
</feature>
<evidence type="ECO:0000313" key="2">
    <source>
        <dbReference type="EMBL" id="CAK7337659.1"/>
    </source>
</evidence>
<feature type="compositionally biased region" description="Basic and acidic residues" evidence="1">
    <location>
        <begin position="511"/>
        <end position="525"/>
    </location>
</feature>
<feature type="compositionally biased region" description="Polar residues" evidence="1">
    <location>
        <begin position="491"/>
        <end position="510"/>
    </location>
</feature>
<feature type="region of interest" description="Disordered" evidence="1">
    <location>
        <begin position="416"/>
        <end position="538"/>
    </location>
</feature>
<feature type="compositionally biased region" description="Polar residues" evidence="1">
    <location>
        <begin position="416"/>
        <end position="438"/>
    </location>
</feature>
<feature type="compositionally biased region" description="Basic residues" evidence="1">
    <location>
        <begin position="587"/>
        <end position="598"/>
    </location>
</feature>
<comment type="caution">
    <text evidence="2">The sequence shown here is derived from an EMBL/GenBank/DDBJ whole genome shotgun (WGS) entry which is preliminary data.</text>
</comment>
<evidence type="ECO:0000256" key="1">
    <source>
        <dbReference type="SAM" id="MobiDB-lite"/>
    </source>
</evidence>
<feature type="compositionally biased region" description="Low complexity" evidence="1">
    <location>
        <begin position="751"/>
        <end position="761"/>
    </location>
</feature>
<gene>
    <name evidence="2" type="ORF">DCAF_LOCUS12697</name>
</gene>
<feature type="compositionally biased region" description="Low complexity" evidence="1">
    <location>
        <begin position="477"/>
        <end position="488"/>
    </location>
</feature>
<dbReference type="EMBL" id="CAWUPB010001108">
    <property type="protein sequence ID" value="CAK7337659.1"/>
    <property type="molecule type" value="Genomic_DNA"/>
</dbReference>
<feature type="compositionally biased region" description="Polar residues" evidence="1">
    <location>
        <begin position="599"/>
        <end position="608"/>
    </location>
</feature>
<dbReference type="InterPro" id="IPR051195">
    <property type="entry name" value="Fungal_stress_NST1"/>
</dbReference>